<protein>
    <recommendedName>
        <fullName evidence="5">Sporulation protein</fullName>
    </recommendedName>
</protein>
<dbReference type="RefSeq" id="WP_049683051.1">
    <property type="nucleotide sequence ID" value="NZ_LFZW01000001.1"/>
</dbReference>
<gene>
    <name evidence="3" type="ORF">AC625_21005</name>
</gene>
<comment type="caution">
    <text evidence="3">The sequence shown here is derived from an EMBL/GenBank/DDBJ whole genome shotgun (WGS) entry which is preliminary data.</text>
</comment>
<keyword evidence="4" id="KW-1185">Reference proteome</keyword>
<evidence type="ECO:0000256" key="1">
    <source>
        <dbReference type="SAM" id="MobiDB-lite"/>
    </source>
</evidence>
<dbReference type="InterPro" id="IPR019076">
    <property type="entry name" value="Spore_lipoprot_YhcN/YlaJ-like"/>
</dbReference>
<keyword evidence="2" id="KW-0732">Signal</keyword>
<proteinExistence type="predicted"/>
<dbReference type="STRING" id="1679170.AC625_21005"/>
<reference evidence="4" key="1">
    <citation type="submission" date="2015-07" db="EMBL/GenBank/DDBJ databases">
        <title>Genome sequencing project for genomic taxonomy and phylogenomics of Bacillus-like bacteria.</title>
        <authorList>
            <person name="Liu B."/>
            <person name="Wang J."/>
            <person name="Zhu Y."/>
            <person name="Liu G."/>
            <person name="Chen Q."/>
            <person name="Chen Z."/>
            <person name="Lan J."/>
            <person name="Che J."/>
            <person name="Ge C."/>
            <person name="Shi H."/>
            <person name="Pan Z."/>
            <person name="Liu X."/>
        </authorList>
    </citation>
    <scope>NUCLEOTIDE SEQUENCE [LARGE SCALE GENOMIC DNA]</scope>
    <source>
        <strain evidence="4">FJAT-27997</strain>
    </source>
</reference>
<dbReference type="PROSITE" id="PS51257">
    <property type="entry name" value="PROKAR_LIPOPROTEIN"/>
    <property type="match status" value="1"/>
</dbReference>
<sequence length="215" mass="23793">MKKAVLALSLCSVTLFTGCSASKQQGSEVTDNISNPVKVNSPTKFYDEDYNNSTYQGSDFGFTRMNSATINGKNIANVANENVAIDREQLASVITSLAASLPNVKRAATLVTDEDVLVVYETHSSDRSETADQVKRTAMSVVPRYYHAYVSDDWKLAQDIENFATLGSNVKHIDHTIDKTIQNMLKSPQGKEYSKGENANGEMIHQKDERMNTNR</sequence>
<evidence type="ECO:0008006" key="5">
    <source>
        <dbReference type="Google" id="ProtNLM"/>
    </source>
</evidence>
<evidence type="ECO:0000256" key="2">
    <source>
        <dbReference type="SAM" id="SignalP"/>
    </source>
</evidence>
<feature type="compositionally biased region" description="Basic and acidic residues" evidence="1">
    <location>
        <begin position="204"/>
        <end position="215"/>
    </location>
</feature>
<dbReference type="PATRIC" id="fig|1679170.3.peg.4738"/>
<evidence type="ECO:0000313" key="4">
    <source>
        <dbReference type="Proteomes" id="UP000037146"/>
    </source>
</evidence>
<evidence type="ECO:0000313" key="3">
    <source>
        <dbReference type="EMBL" id="KMY51701.1"/>
    </source>
</evidence>
<feature type="chain" id="PRO_5039474280" description="Sporulation protein" evidence="2">
    <location>
        <begin position="22"/>
        <end position="215"/>
    </location>
</feature>
<dbReference type="AlphaFoldDB" id="A0A0K9GYM1"/>
<feature type="region of interest" description="Disordered" evidence="1">
    <location>
        <begin position="186"/>
        <end position="215"/>
    </location>
</feature>
<accession>A0A0K9GYM1</accession>
<dbReference type="Proteomes" id="UP000037146">
    <property type="component" value="Unassembled WGS sequence"/>
</dbReference>
<dbReference type="Pfam" id="PF09580">
    <property type="entry name" value="Spore_YhcN_YlaJ"/>
    <property type="match status" value="1"/>
</dbReference>
<organism evidence="3 4">
    <name type="scientific">Peribacillus loiseleuriae</name>
    <dbReference type="NCBI Taxonomy" id="1679170"/>
    <lineage>
        <taxon>Bacteria</taxon>
        <taxon>Bacillati</taxon>
        <taxon>Bacillota</taxon>
        <taxon>Bacilli</taxon>
        <taxon>Bacillales</taxon>
        <taxon>Bacillaceae</taxon>
        <taxon>Peribacillus</taxon>
    </lineage>
</organism>
<name>A0A0K9GYM1_9BACI</name>
<feature type="signal peptide" evidence="2">
    <location>
        <begin position="1"/>
        <end position="21"/>
    </location>
</feature>
<dbReference type="EMBL" id="LFZW01000001">
    <property type="protein sequence ID" value="KMY51701.1"/>
    <property type="molecule type" value="Genomic_DNA"/>
</dbReference>